<keyword evidence="2 4" id="KW-0378">Hydrolase</keyword>
<feature type="active site" description="Proton acceptor" evidence="4">
    <location>
        <position position="81"/>
    </location>
</feature>
<comment type="subcellular location">
    <subcellularLocation>
        <location evidence="4">Cytoplasm</location>
    </subcellularLocation>
</comment>
<dbReference type="GO" id="GO:0047429">
    <property type="term" value="F:nucleoside triphosphate diphosphatase activity"/>
    <property type="evidence" value="ECO:0007669"/>
    <property type="project" value="UniProtKB-EC"/>
</dbReference>
<dbReference type="RefSeq" id="WP_183966988.1">
    <property type="nucleotide sequence ID" value="NZ_BAABEW010000023.1"/>
</dbReference>
<comment type="caution">
    <text evidence="5">The sequence shown here is derived from an EMBL/GenBank/DDBJ whole genome shotgun (WGS) entry which is preliminary data.</text>
</comment>
<accession>A0A7W8HIH5</accession>
<dbReference type="HAMAP" id="MF_00528">
    <property type="entry name" value="Maf"/>
    <property type="match status" value="1"/>
</dbReference>
<proteinExistence type="inferred from homology"/>
<dbReference type="EMBL" id="JACHGB010000004">
    <property type="protein sequence ID" value="MBB5272001.1"/>
    <property type="molecule type" value="Genomic_DNA"/>
</dbReference>
<dbReference type="InterPro" id="IPR003697">
    <property type="entry name" value="Maf-like"/>
</dbReference>
<dbReference type="CDD" id="cd00555">
    <property type="entry name" value="Maf"/>
    <property type="match status" value="1"/>
</dbReference>
<dbReference type="PIRSF" id="PIRSF006305">
    <property type="entry name" value="Maf"/>
    <property type="match status" value="1"/>
</dbReference>
<dbReference type="SUPFAM" id="SSF52972">
    <property type="entry name" value="ITPase-like"/>
    <property type="match status" value="1"/>
</dbReference>
<dbReference type="PANTHER" id="PTHR43213:SF5">
    <property type="entry name" value="BIFUNCTIONAL DTTP_UTP PYROPHOSPHATASE_METHYLTRANSFERASE PROTEIN-RELATED"/>
    <property type="match status" value="1"/>
</dbReference>
<organism evidence="5 6">
    <name type="scientific">Quisquiliibacterium transsilvanicum</name>
    <dbReference type="NCBI Taxonomy" id="1549638"/>
    <lineage>
        <taxon>Bacteria</taxon>
        <taxon>Pseudomonadati</taxon>
        <taxon>Pseudomonadota</taxon>
        <taxon>Betaproteobacteria</taxon>
        <taxon>Burkholderiales</taxon>
        <taxon>Burkholderiaceae</taxon>
        <taxon>Quisquiliibacterium</taxon>
    </lineage>
</organism>
<dbReference type="EC" id="3.6.1.9" evidence="4"/>
<evidence type="ECO:0000313" key="6">
    <source>
        <dbReference type="Proteomes" id="UP000532440"/>
    </source>
</evidence>
<evidence type="ECO:0000256" key="1">
    <source>
        <dbReference type="ARBA" id="ARBA00001968"/>
    </source>
</evidence>
<comment type="function">
    <text evidence="4">Nucleoside triphosphate pyrophosphatase that hydrolyzes dTTP and UTP. May have a dual role in cell division arrest and in preventing the incorporation of modified nucleotides into cellular nucleic acids.</text>
</comment>
<keyword evidence="6" id="KW-1185">Reference proteome</keyword>
<dbReference type="Gene3D" id="3.90.950.10">
    <property type="match status" value="1"/>
</dbReference>
<evidence type="ECO:0000256" key="4">
    <source>
        <dbReference type="HAMAP-Rule" id="MF_00528"/>
    </source>
</evidence>
<feature type="site" description="Important for substrate specificity" evidence="4">
    <location>
        <position position="13"/>
    </location>
</feature>
<feature type="site" description="Important for substrate specificity" evidence="4">
    <location>
        <position position="164"/>
    </location>
</feature>
<dbReference type="AlphaFoldDB" id="A0A7W8HIH5"/>
<keyword evidence="3 4" id="KW-0546">Nucleotide metabolism</keyword>
<evidence type="ECO:0000256" key="2">
    <source>
        <dbReference type="ARBA" id="ARBA00022801"/>
    </source>
</evidence>
<comment type="catalytic activity">
    <reaction evidence="4">
        <text>UTP + H2O = UMP + diphosphate + H(+)</text>
        <dbReference type="Rhea" id="RHEA:29395"/>
        <dbReference type="ChEBI" id="CHEBI:15377"/>
        <dbReference type="ChEBI" id="CHEBI:15378"/>
        <dbReference type="ChEBI" id="CHEBI:33019"/>
        <dbReference type="ChEBI" id="CHEBI:46398"/>
        <dbReference type="ChEBI" id="CHEBI:57865"/>
        <dbReference type="EC" id="3.6.1.9"/>
    </reaction>
</comment>
<comment type="cofactor">
    <cofactor evidence="1 4">
        <name>a divalent metal cation</name>
        <dbReference type="ChEBI" id="CHEBI:60240"/>
    </cofactor>
</comment>
<dbReference type="Pfam" id="PF02545">
    <property type="entry name" value="Maf"/>
    <property type="match status" value="1"/>
</dbReference>
<dbReference type="Proteomes" id="UP000532440">
    <property type="component" value="Unassembled WGS sequence"/>
</dbReference>
<dbReference type="GO" id="GO:0005737">
    <property type="term" value="C:cytoplasm"/>
    <property type="evidence" value="ECO:0007669"/>
    <property type="project" value="UniProtKB-SubCell"/>
</dbReference>
<comment type="caution">
    <text evidence="4">Lacks conserved residue(s) required for the propagation of feature annotation.</text>
</comment>
<dbReference type="NCBIfam" id="TIGR00172">
    <property type="entry name" value="maf"/>
    <property type="match status" value="1"/>
</dbReference>
<reference evidence="5 6" key="1">
    <citation type="submission" date="2020-08" db="EMBL/GenBank/DDBJ databases">
        <title>Genomic Encyclopedia of Type Strains, Phase IV (KMG-IV): sequencing the most valuable type-strain genomes for metagenomic binning, comparative biology and taxonomic classification.</title>
        <authorList>
            <person name="Goeker M."/>
        </authorList>
    </citation>
    <scope>NUCLEOTIDE SEQUENCE [LARGE SCALE GENOMIC DNA]</scope>
    <source>
        <strain evidence="5 6">DSM 29781</strain>
    </source>
</reference>
<keyword evidence="4" id="KW-0963">Cytoplasm</keyword>
<feature type="site" description="Important for substrate specificity" evidence="4">
    <location>
        <position position="82"/>
    </location>
</feature>
<dbReference type="GO" id="GO:0009117">
    <property type="term" value="P:nucleotide metabolic process"/>
    <property type="evidence" value="ECO:0007669"/>
    <property type="project" value="UniProtKB-KW"/>
</dbReference>
<comment type="similarity">
    <text evidence="4">Belongs to the Maf family. YhdE subfamily.</text>
</comment>
<protein>
    <recommendedName>
        <fullName evidence="4">dTTP/UTP pyrophosphatase</fullName>
        <shortName evidence="4">dTTPase/UTPase</shortName>
        <ecNumber evidence="4">3.6.1.9</ecNumber>
    </recommendedName>
    <alternativeName>
        <fullName evidence="4">Nucleoside triphosphate pyrophosphatase</fullName>
    </alternativeName>
    <alternativeName>
        <fullName evidence="4">Nucleotide pyrophosphatase</fullName>
        <shortName evidence="4">Nucleotide PPase</shortName>
    </alternativeName>
</protein>
<sequence>MTDFVYLASKSPRRQELLRQIGVRFRVLEPLDPEAAEALEAPLPSESPTVYVGRVVRAKLESALASLAPRGLEAAPVLAADTTVAVGGRMLGKPATAAEAREMLRLLSGRSHRVLTAVALARSSRREVVVNVSRVSFARLSTAEIDDYVASGEPFDKAGAYGIQGAAGAFARRIEGSYSGIMGLPLYETARLLRGLPGVRNPEHAGAPQCR</sequence>
<gene>
    <name evidence="5" type="ORF">HNQ70_002015</name>
</gene>
<evidence type="ECO:0000256" key="3">
    <source>
        <dbReference type="ARBA" id="ARBA00023080"/>
    </source>
</evidence>
<name>A0A7W8HIH5_9BURK</name>
<comment type="catalytic activity">
    <reaction evidence="4">
        <text>dTTP + H2O = dTMP + diphosphate + H(+)</text>
        <dbReference type="Rhea" id="RHEA:28534"/>
        <dbReference type="ChEBI" id="CHEBI:15377"/>
        <dbReference type="ChEBI" id="CHEBI:15378"/>
        <dbReference type="ChEBI" id="CHEBI:33019"/>
        <dbReference type="ChEBI" id="CHEBI:37568"/>
        <dbReference type="ChEBI" id="CHEBI:63528"/>
        <dbReference type="EC" id="3.6.1.9"/>
    </reaction>
</comment>
<evidence type="ECO:0000313" key="5">
    <source>
        <dbReference type="EMBL" id="MBB5272001.1"/>
    </source>
</evidence>
<dbReference type="InterPro" id="IPR029001">
    <property type="entry name" value="ITPase-like_fam"/>
</dbReference>
<dbReference type="PANTHER" id="PTHR43213">
    <property type="entry name" value="BIFUNCTIONAL DTTP/UTP PYROPHOSPHATASE/METHYLTRANSFERASE PROTEIN-RELATED"/>
    <property type="match status" value="1"/>
</dbReference>